<feature type="binding site" evidence="7">
    <location>
        <position position="504"/>
    </location>
    <ligand>
        <name>ATP</name>
        <dbReference type="ChEBI" id="CHEBI:30616"/>
    </ligand>
</feature>
<dbReference type="AlphaFoldDB" id="A0A6N4RAP5"/>
<comment type="function">
    <text evidence="7">Aspartyl-tRNA synthetase with relaxed tRNA specificity since it is able to aspartylate not only its cognate tRNA(Asp) but also tRNA(Asn). Reaction proceeds in two steps: L-aspartate is first activated by ATP to form Asp-AMP and then transferred to the acceptor end of tRNA(Asp/Asn).</text>
</comment>
<sequence length="606" mass="67612">MSATLPLNSTYRTLTCGQPRLDHVGQTIKLAGWIFRRRDHGGVVFIDLRDTTGITQVVFKPDTLGADVIEAITHTGMESVIMVEGKLIARGEGLANPNLPTGAVELDVTSHKVLGKADPLPYAITDDSVPEELKLTYRFLDLRREDVSNTIKLRSDVIASLRRRMWDKGFREFQTPILTASSPEGARDFLVPSRLHPGKFYALPQAPQQFKQLLMVSGFDKYFQVAPCFRDEDARADRCPTDFYQLDLEMSFIQQEDVFNLVEDVVGGTFSEFAGWNGNGRNPNGRHSMGAPWIRIPYNEAMLKYSSDKPDLRCPLEITDVSDVWAESEFGVFKTIIAGKGSIRMIGVPGATTQPRSWFDNIGKWAQDELGAPAAPGYITWKEDGFGGPLTKFLKPEQIEGMFARAKIGVGGVIFFVAGKEPSIHKILNPLRVRLGKDCNLNEEGVFKFAWIVDFPMFEEADDGKIDFSHNPFSMPQGGLEALQTQDPLTIKAYQYDLVCNGYELISGGIRNHLPEAMIKAFEIAGYGEETVKDKFRGMWKAFHLGTPPHGGCALGIERTIMLLAESNMVREVVTFPMTQRGEDLLMGAPAVVEERQLKELHIKLR</sequence>
<dbReference type="GO" id="GO:0005737">
    <property type="term" value="C:cytoplasm"/>
    <property type="evidence" value="ECO:0007669"/>
    <property type="project" value="UniProtKB-SubCell"/>
</dbReference>
<dbReference type="SUPFAM" id="SSF50249">
    <property type="entry name" value="Nucleic acid-binding proteins"/>
    <property type="match status" value="1"/>
</dbReference>
<dbReference type="NCBIfam" id="TIGR00459">
    <property type="entry name" value="aspS_bact"/>
    <property type="match status" value="1"/>
</dbReference>
<feature type="binding site" evidence="7">
    <location>
        <begin position="556"/>
        <end position="559"/>
    </location>
    <ligand>
        <name>ATP</name>
        <dbReference type="ChEBI" id="CHEBI:30616"/>
    </ligand>
</feature>
<gene>
    <name evidence="7 9" type="primary">aspS</name>
    <name evidence="9" type="ORF">DI628_04995</name>
</gene>
<keyword evidence="6 7" id="KW-0030">Aminoacyl-tRNA synthetase</keyword>
<evidence type="ECO:0000313" key="9">
    <source>
        <dbReference type="EMBL" id="TKW61981.1"/>
    </source>
</evidence>
<feature type="region of interest" description="Aspartate" evidence="7">
    <location>
        <begin position="208"/>
        <end position="211"/>
    </location>
</feature>
<dbReference type="InterPro" id="IPR002312">
    <property type="entry name" value="Asp/Asn-tRNA-synth_IIb"/>
</dbReference>
<dbReference type="InterPro" id="IPR006195">
    <property type="entry name" value="aa-tRNA-synth_II"/>
</dbReference>
<dbReference type="InterPro" id="IPR004364">
    <property type="entry name" value="Aa-tRNA-synt_II"/>
</dbReference>
<dbReference type="InterPro" id="IPR004365">
    <property type="entry name" value="NA-bd_OB_tRNA"/>
</dbReference>
<keyword evidence="7" id="KW-0963">Cytoplasm</keyword>
<evidence type="ECO:0000256" key="4">
    <source>
        <dbReference type="ARBA" id="ARBA00022840"/>
    </source>
</evidence>
<dbReference type="InterPro" id="IPR004524">
    <property type="entry name" value="Asp-tRNA-ligase_1"/>
</dbReference>
<evidence type="ECO:0000256" key="1">
    <source>
        <dbReference type="ARBA" id="ARBA00006303"/>
    </source>
</evidence>
<evidence type="ECO:0000256" key="6">
    <source>
        <dbReference type="ARBA" id="ARBA00023146"/>
    </source>
</evidence>
<feature type="site" description="Important for tRNA non-discrimination" evidence="7">
    <location>
        <position position="93"/>
    </location>
</feature>
<keyword evidence="3 7" id="KW-0547">Nucleotide-binding</keyword>
<dbReference type="NCBIfam" id="NF001750">
    <property type="entry name" value="PRK00476.1"/>
    <property type="match status" value="1"/>
</dbReference>
<comment type="subunit">
    <text evidence="7">Homodimer.</text>
</comment>
<feature type="binding site" evidence="7">
    <location>
        <position position="184"/>
    </location>
    <ligand>
        <name>L-aspartate</name>
        <dbReference type="ChEBI" id="CHEBI:29991"/>
    </ligand>
</feature>
<feature type="binding site" evidence="7">
    <location>
        <position position="470"/>
    </location>
    <ligand>
        <name>L-aspartate</name>
        <dbReference type="ChEBI" id="CHEBI:29991"/>
    </ligand>
</feature>
<dbReference type="EC" id="6.1.1.23" evidence="7"/>
<evidence type="ECO:0000259" key="8">
    <source>
        <dbReference type="PROSITE" id="PS50862"/>
    </source>
</evidence>
<feature type="domain" description="Aminoacyl-transfer RNA synthetases class-II family profile" evidence="8">
    <location>
        <begin position="151"/>
        <end position="577"/>
    </location>
</feature>
<comment type="subcellular location">
    <subcellularLocation>
        <location evidence="7">Cytoplasm</location>
    </subcellularLocation>
</comment>
<dbReference type="Pfam" id="PF01336">
    <property type="entry name" value="tRNA_anti-codon"/>
    <property type="match status" value="1"/>
</dbReference>
<evidence type="ECO:0000256" key="3">
    <source>
        <dbReference type="ARBA" id="ARBA00022741"/>
    </source>
</evidence>
<reference evidence="9 10" key="1">
    <citation type="journal article" date="2017" name="Nat. Commun.">
        <title>In situ click chemistry generation of cyclooxygenase-2 inhibitors.</title>
        <authorList>
            <person name="Bhardwaj A."/>
            <person name="Kaur J."/>
            <person name="Wuest M."/>
            <person name="Wuest F."/>
        </authorList>
    </citation>
    <scope>NUCLEOTIDE SEQUENCE [LARGE SCALE GENOMIC DNA]</scope>
    <source>
        <strain evidence="9">S2_018_000_R2_106</strain>
    </source>
</reference>
<keyword evidence="2 7" id="KW-0436">Ligase</keyword>
<name>A0A6N4RAP5_BLAVI</name>
<dbReference type="GO" id="GO:0006422">
    <property type="term" value="P:aspartyl-tRNA aminoacylation"/>
    <property type="evidence" value="ECO:0007669"/>
    <property type="project" value="UniProtKB-UniRule"/>
</dbReference>
<feature type="site" description="Important for tRNA non-discrimination" evidence="7">
    <location>
        <position position="40"/>
    </location>
</feature>
<feature type="binding site" evidence="7">
    <location>
        <position position="511"/>
    </location>
    <ligand>
        <name>L-aspartate</name>
        <dbReference type="ChEBI" id="CHEBI:29991"/>
    </ligand>
</feature>
<dbReference type="Gene3D" id="3.30.930.10">
    <property type="entry name" value="Bira Bifunctional Protein, Domain 2"/>
    <property type="match status" value="1"/>
</dbReference>
<dbReference type="Pfam" id="PF02938">
    <property type="entry name" value="GAD"/>
    <property type="match status" value="1"/>
</dbReference>
<dbReference type="InterPro" id="IPR047089">
    <property type="entry name" value="Asp-tRNA-ligase_1_N"/>
</dbReference>
<dbReference type="EMBL" id="VAFM01000001">
    <property type="protein sequence ID" value="TKW61981.1"/>
    <property type="molecule type" value="Genomic_DNA"/>
</dbReference>
<dbReference type="GO" id="GO:0050560">
    <property type="term" value="F:aspartate-tRNA(Asn) ligase activity"/>
    <property type="evidence" value="ECO:0007669"/>
    <property type="project" value="UniProtKB-EC"/>
</dbReference>
<proteinExistence type="inferred from homology"/>
<evidence type="ECO:0000256" key="2">
    <source>
        <dbReference type="ARBA" id="ARBA00022598"/>
    </source>
</evidence>
<feature type="binding site" evidence="7">
    <location>
        <begin position="230"/>
        <end position="232"/>
    </location>
    <ligand>
        <name>ATP</name>
        <dbReference type="ChEBI" id="CHEBI:30616"/>
    </ligand>
</feature>
<dbReference type="InterPro" id="IPR045864">
    <property type="entry name" value="aa-tRNA-synth_II/BPL/LPL"/>
</dbReference>
<dbReference type="SUPFAM" id="SSF55681">
    <property type="entry name" value="Class II aaRS and biotin synthetases"/>
    <property type="match status" value="1"/>
</dbReference>
<dbReference type="Gene3D" id="2.40.50.140">
    <property type="entry name" value="Nucleic acid-binding proteins"/>
    <property type="match status" value="1"/>
</dbReference>
<dbReference type="InterPro" id="IPR004115">
    <property type="entry name" value="GAD-like_sf"/>
</dbReference>
<dbReference type="GO" id="GO:0003676">
    <property type="term" value="F:nucleic acid binding"/>
    <property type="evidence" value="ECO:0007669"/>
    <property type="project" value="InterPro"/>
</dbReference>
<comment type="catalytic activity">
    <reaction evidence="7">
        <text>tRNA(Asx) + L-aspartate + ATP = L-aspartyl-tRNA(Asx) + AMP + diphosphate</text>
        <dbReference type="Rhea" id="RHEA:18349"/>
        <dbReference type="Rhea" id="RHEA-COMP:9710"/>
        <dbReference type="Rhea" id="RHEA-COMP:9711"/>
        <dbReference type="ChEBI" id="CHEBI:29991"/>
        <dbReference type="ChEBI" id="CHEBI:30616"/>
        <dbReference type="ChEBI" id="CHEBI:33019"/>
        <dbReference type="ChEBI" id="CHEBI:78442"/>
        <dbReference type="ChEBI" id="CHEBI:78516"/>
        <dbReference type="ChEBI" id="CHEBI:456215"/>
        <dbReference type="EC" id="6.1.1.23"/>
    </reaction>
</comment>
<protein>
    <recommendedName>
        <fullName evidence="7">Aspartate--tRNA(Asp/Asn) ligase</fullName>
        <ecNumber evidence="7">6.1.1.23</ecNumber>
    </recommendedName>
    <alternativeName>
        <fullName evidence="7">Aspartyl-tRNA synthetase</fullName>
        <shortName evidence="7">AspRS</shortName>
    </alternativeName>
    <alternativeName>
        <fullName evidence="7">Non-discriminating aspartyl-tRNA synthetase</fullName>
        <shortName evidence="7">ND-AspRS</shortName>
    </alternativeName>
</protein>
<accession>A0A6N4RAP5</accession>
<comment type="caution">
    <text evidence="7">Lacks conserved residue(s) required for the propagation of feature annotation.</text>
</comment>
<dbReference type="PRINTS" id="PR01042">
    <property type="entry name" value="TRNASYNTHASP"/>
</dbReference>
<dbReference type="Pfam" id="PF00152">
    <property type="entry name" value="tRNA-synt_2"/>
    <property type="match status" value="1"/>
</dbReference>
<comment type="caution">
    <text evidence="9">The sequence shown here is derived from an EMBL/GenBank/DDBJ whole genome shotgun (WGS) entry which is preliminary data.</text>
</comment>
<dbReference type="HAMAP" id="MF_00044">
    <property type="entry name" value="Asp_tRNA_synth_type1"/>
    <property type="match status" value="1"/>
</dbReference>
<evidence type="ECO:0000256" key="7">
    <source>
        <dbReference type="HAMAP-Rule" id="MF_00044"/>
    </source>
</evidence>
<dbReference type="InterPro" id="IPR029351">
    <property type="entry name" value="GAD_dom"/>
</dbReference>
<dbReference type="SUPFAM" id="SSF55261">
    <property type="entry name" value="GAD domain-like"/>
    <property type="match status" value="1"/>
</dbReference>
<organism evidence="9 10">
    <name type="scientific">Blastochloris viridis</name>
    <name type="common">Rhodopseudomonas viridis</name>
    <dbReference type="NCBI Taxonomy" id="1079"/>
    <lineage>
        <taxon>Bacteria</taxon>
        <taxon>Pseudomonadati</taxon>
        <taxon>Pseudomonadota</taxon>
        <taxon>Alphaproteobacteria</taxon>
        <taxon>Hyphomicrobiales</taxon>
        <taxon>Blastochloridaceae</taxon>
        <taxon>Blastochloris</taxon>
    </lineage>
</organism>
<evidence type="ECO:0000256" key="5">
    <source>
        <dbReference type="ARBA" id="ARBA00022917"/>
    </source>
</evidence>
<dbReference type="PANTHER" id="PTHR22594:SF5">
    <property type="entry name" value="ASPARTATE--TRNA LIGASE, MITOCHONDRIAL"/>
    <property type="match status" value="1"/>
</dbReference>
<dbReference type="PANTHER" id="PTHR22594">
    <property type="entry name" value="ASPARTYL/LYSYL-TRNA SYNTHETASE"/>
    <property type="match status" value="1"/>
</dbReference>
<dbReference type="GO" id="GO:0005524">
    <property type="term" value="F:ATP binding"/>
    <property type="evidence" value="ECO:0007669"/>
    <property type="project" value="UniProtKB-UniRule"/>
</dbReference>
<dbReference type="InterPro" id="IPR012340">
    <property type="entry name" value="NA-bd_OB-fold"/>
</dbReference>
<evidence type="ECO:0000313" key="10">
    <source>
        <dbReference type="Proteomes" id="UP000320948"/>
    </source>
</evidence>
<dbReference type="Gene3D" id="3.30.1360.30">
    <property type="entry name" value="GAD-like domain"/>
    <property type="match status" value="1"/>
</dbReference>
<dbReference type="PROSITE" id="PS50862">
    <property type="entry name" value="AA_TRNA_LIGASE_II"/>
    <property type="match status" value="1"/>
</dbReference>
<comment type="similarity">
    <text evidence="1 7">Belongs to the class-II aminoacyl-tRNA synthetase family. Type 1 subfamily.</text>
</comment>
<dbReference type="GO" id="GO:0004815">
    <property type="term" value="F:aspartate-tRNA ligase activity"/>
    <property type="evidence" value="ECO:0007669"/>
    <property type="project" value="UniProtKB-UniRule"/>
</dbReference>
<dbReference type="Proteomes" id="UP000320948">
    <property type="component" value="Unassembled WGS sequence"/>
</dbReference>
<keyword evidence="4 7" id="KW-0067">ATP-binding</keyword>
<keyword evidence="5 7" id="KW-0648">Protein biosynthesis</keyword>
<feature type="binding site" evidence="7">
    <location>
        <position position="230"/>
    </location>
    <ligand>
        <name>L-aspartate</name>
        <dbReference type="ChEBI" id="CHEBI:29991"/>
    </ligand>
</feature>
<dbReference type="CDD" id="cd04317">
    <property type="entry name" value="EcAspRS_like_N"/>
    <property type="match status" value="1"/>
</dbReference>